<dbReference type="Pfam" id="PF08402">
    <property type="entry name" value="TOBE_2"/>
    <property type="match status" value="1"/>
</dbReference>
<keyword evidence="4" id="KW-0547">Nucleotide-binding</keyword>
<comment type="caution">
    <text evidence="8">The sequence shown here is derived from an EMBL/GenBank/DDBJ whole genome shotgun (WGS) entry which is preliminary data.</text>
</comment>
<dbReference type="InterPro" id="IPR017871">
    <property type="entry name" value="ABC_transporter-like_CS"/>
</dbReference>
<dbReference type="FunFam" id="3.40.50.300:FF:000042">
    <property type="entry name" value="Maltose/maltodextrin ABC transporter, ATP-binding protein"/>
    <property type="match status" value="1"/>
</dbReference>
<proteinExistence type="inferred from homology"/>
<keyword evidence="5 8" id="KW-0067">ATP-binding</keyword>
<dbReference type="InterPro" id="IPR008995">
    <property type="entry name" value="Mo/tungstate-bd_C_term_dom"/>
</dbReference>
<dbReference type="Gene3D" id="2.40.50.100">
    <property type="match status" value="1"/>
</dbReference>
<reference evidence="8 9" key="1">
    <citation type="journal article" date="2016" name="Front. Microbiol.">
        <title>Genomic Resource of Rice Seed Associated Bacteria.</title>
        <authorList>
            <person name="Midha S."/>
            <person name="Bansal K."/>
            <person name="Sharma S."/>
            <person name="Kumar N."/>
            <person name="Patil P.P."/>
            <person name="Chaudhry V."/>
            <person name="Patil P.B."/>
        </authorList>
    </citation>
    <scope>NUCLEOTIDE SEQUENCE [LARGE SCALE GENOMIC DNA]</scope>
    <source>
        <strain evidence="8 9">NS226</strain>
    </source>
</reference>
<dbReference type="OrthoDB" id="9802264at2"/>
<dbReference type="PATRIC" id="fig|401562.3.peg.1131"/>
<keyword evidence="3" id="KW-0813">Transport</keyword>
<dbReference type="Gene3D" id="2.40.50.140">
    <property type="entry name" value="Nucleic acid-binding proteins"/>
    <property type="match status" value="1"/>
</dbReference>
<name>A0A175R9M4_9HYPH</name>
<dbReference type="PANTHER" id="PTHR42781:SF4">
    <property type="entry name" value="SPERMIDINE_PUTRESCINE IMPORT ATP-BINDING PROTEIN POTA"/>
    <property type="match status" value="1"/>
</dbReference>
<dbReference type="Proteomes" id="UP000078272">
    <property type="component" value="Unassembled WGS sequence"/>
</dbReference>
<comment type="subcellular location">
    <subcellularLocation>
        <location evidence="1">Cell inner membrane</location>
        <topology evidence="1">Peripheral membrane protein</topology>
    </subcellularLocation>
</comment>
<dbReference type="InterPro" id="IPR013611">
    <property type="entry name" value="Transp-assoc_OB_typ2"/>
</dbReference>
<organism evidence="8 9">
    <name type="scientific">Aureimonas ureilytica</name>
    <dbReference type="NCBI Taxonomy" id="401562"/>
    <lineage>
        <taxon>Bacteria</taxon>
        <taxon>Pseudomonadati</taxon>
        <taxon>Pseudomonadota</taxon>
        <taxon>Alphaproteobacteria</taxon>
        <taxon>Hyphomicrobiales</taxon>
        <taxon>Aurantimonadaceae</taxon>
        <taxon>Aureimonas</taxon>
    </lineage>
</organism>
<dbReference type="GO" id="GO:0043190">
    <property type="term" value="C:ATP-binding cassette (ABC) transporter complex"/>
    <property type="evidence" value="ECO:0007669"/>
    <property type="project" value="InterPro"/>
</dbReference>
<evidence type="ECO:0000256" key="6">
    <source>
        <dbReference type="SAM" id="MobiDB-lite"/>
    </source>
</evidence>
<dbReference type="InterPro" id="IPR012340">
    <property type="entry name" value="NA-bd_OB-fold"/>
</dbReference>
<dbReference type="InterPro" id="IPR050093">
    <property type="entry name" value="ABC_SmlMolc_Importer"/>
</dbReference>
<dbReference type="AlphaFoldDB" id="A0A175R9M4"/>
<dbReference type="InterPro" id="IPR003593">
    <property type="entry name" value="AAA+_ATPase"/>
</dbReference>
<dbReference type="GO" id="GO:0016887">
    <property type="term" value="F:ATP hydrolysis activity"/>
    <property type="evidence" value="ECO:0007669"/>
    <property type="project" value="InterPro"/>
</dbReference>
<evidence type="ECO:0000256" key="3">
    <source>
        <dbReference type="ARBA" id="ARBA00022448"/>
    </source>
</evidence>
<protein>
    <submittedName>
        <fullName evidence="8">Spermidine/putrescine ABC transporter ATP-binding protein</fullName>
    </submittedName>
</protein>
<dbReference type="GO" id="GO:0140359">
    <property type="term" value="F:ABC-type transporter activity"/>
    <property type="evidence" value="ECO:0007669"/>
    <property type="project" value="UniProtKB-ARBA"/>
</dbReference>
<feature type="domain" description="ABC transporter" evidence="7">
    <location>
        <begin position="4"/>
        <end position="234"/>
    </location>
</feature>
<dbReference type="GO" id="GO:0005524">
    <property type="term" value="F:ATP binding"/>
    <property type="evidence" value="ECO:0007669"/>
    <property type="project" value="UniProtKB-KW"/>
</dbReference>
<dbReference type="STRING" id="401562.NS365_09125"/>
<dbReference type="PROSITE" id="PS00211">
    <property type="entry name" value="ABC_TRANSPORTER_1"/>
    <property type="match status" value="1"/>
</dbReference>
<accession>A0A175R9M4</accession>
<evidence type="ECO:0000256" key="5">
    <source>
        <dbReference type="ARBA" id="ARBA00022840"/>
    </source>
</evidence>
<evidence type="ECO:0000313" key="8">
    <source>
        <dbReference type="EMBL" id="KTQ96126.1"/>
    </source>
</evidence>
<gene>
    <name evidence="8" type="ORF">NS226_08775</name>
</gene>
<comment type="similarity">
    <text evidence="2">Belongs to the ABC transporter superfamily.</text>
</comment>
<evidence type="ECO:0000256" key="4">
    <source>
        <dbReference type="ARBA" id="ARBA00022741"/>
    </source>
</evidence>
<evidence type="ECO:0000256" key="1">
    <source>
        <dbReference type="ARBA" id="ARBA00004417"/>
    </source>
</evidence>
<dbReference type="InterPro" id="IPR003439">
    <property type="entry name" value="ABC_transporter-like_ATP-bd"/>
</dbReference>
<dbReference type="eggNOG" id="COG3842">
    <property type="taxonomic scope" value="Bacteria"/>
</dbReference>
<dbReference type="SMART" id="SM00382">
    <property type="entry name" value="AAA"/>
    <property type="match status" value="1"/>
</dbReference>
<evidence type="ECO:0000259" key="7">
    <source>
        <dbReference type="PROSITE" id="PS50893"/>
    </source>
</evidence>
<dbReference type="Gene3D" id="3.40.50.300">
    <property type="entry name" value="P-loop containing nucleotide triphosphate hydrolases"/>
    <property type="match status" value="1"/>
</dbReference>
<sequence>MSFLTIEGVRKSFNGTPVLREFDLSVERGEFVSFLGPSGCGKTTMLRIVAGFETPSAGRVLIAGEDVTLTPPNARRIGMVFQAYALFPNMTVGDNVGFGLKIAGMGKAEIGARVDEMLRLIKLPHLKDRYPYQLSGGQQQRVALARAIAPKPRVLLLDEPLSALDAKIRVSLREEIRELQRELGITTIFVTHDQEEALSMSDRIVVMSEGRMEQVGTPFEIYNRPRTRFVASFVGTLGLLEGEAAQGDRVIVAGQEIQAETPGAAPGSRVTLALRPEALSLQPNLDRRNRLNGEIVDVAFLGSVVRIRARFGENELLIDTFNDPAAPPPPRGDKVSVYFSPDDVQCLDAATGASHRPLPGMAGVSSTPALAEVR</sequence>
<dbReference type="InterPro" id="IPR027417">
    <property type="entry name" value="P-loop_NTPase"/>
</dbReference>
<evidence type="ECO:0000313" key="9">
    <source>
        <dbReference type="Proteomes" id="UP000078272"/>
    </source>
</evidence>
<feature type="region of interest" description="Disordered" evidence="6">
    <location>
        <begin position="355"/>
        <end position="374"/>
    </location>
</feature>
<dbReference type="SUPFAM" id="SSF52540">
    <property type="entry name" value="P-loop containing nucleoside triphosphate hydrolases"/>
    <property type="match status" value="1"/>
</dbReference>
<evidence type="ECO:0000256" key="2">
    <source>
        <dbReference type="ARBA" id="ARBA00005417"/>
    </source>
</evidence>
<dbReference type="EMBL" id="LDPZ01000017">
    <property type="protein sequence ID" value="KTQ96126.1"/>
    <property type="molecule type" value="Genomic_DNA"/>
</dbReference>
<dbReference type="PANTHER" id="PTHR42781">
    <property type="entry name" value="SPERMIDINE/PUTRESCINE IMPORT ATP-BINDING PROTEIN POTA"/>
    <property type="match status" value="1"/>
</dbReference>
<dbReference type="SUPFAM" id="SSF50331">
    <property type="entry name" value="MOP-like"/>
    <property type="match status" value="1"/>
</dbReference>
<dbReference type="PROSITE" id="PS50893">
    <property type="entry name" value="ABC_TRANSPORTER_2"/>
    <property type="match status" value="1"/>
</dbReference>
<dbReference type="Pfam" id="PF00005">
    <property type="entry name" value="ABC_tran"/>
    <property type="match status" value="1"/>
</dbReference>
<dbReference type="RefSeq" id="WP_058634666.1">
    <property type="nucleotide sequence ID" value="NZ_LDPZ01000017.1"/>
</dbReference>